<dbReference type="EMBL" id="SXCS01000011">
    <property type="protein sequence ID" value="NFR63173.1"/>
    <property type="molecule type" value="Genomic_DNA"/>
</dbReference>
<dbReference type="Proteomes" id="UP000486601">
    <property type="component" value="Unassembled WGS sequence"/>
</dbReference>
<evidence type="ECO:0000313" key="2">
    <source>
        <dbReference type="Proteomes" id="UP000486601"/>
    </source>
</evidence>
<evidence type="ECO:0000313" key="1">
    <source>
        <dbReference type="EMBL" id="NFR63173.1"/>
    </source>
</evidence>
<sequence>MTDKEVNKIIKEYKVHEGFFDLSKQPKTLNKLEYAKVLNLQNFLAEQNKNREYLQKFNKSQWDKLKEISAQLQGVIFQYWGDIILN</sequence>
<name>A0A7X5PCB1_CLOSG</name>
<organism evidence="1 2">
    <name type="scientific">Clostridium sporogenes</name>
    <dbReference type="NCBI Taxonomy" id="1509"/>
    <lineage>
        <taxon>Bacteria</taxon>
        <taxon>Bacillati</taxon>
        <taxon>Bacillota</taxon>
        <taxon>Clostridia</taxon>
        <taxon>Eubacteriales</taxon>
        <taxon>Clostridiaceae</taxon>
        <taxon>Clostridium</taxon>
    </lineage>
</organism>
<gene>
    <name evidence="1" type="ORF">FDF70_17250</name>
</gene>
<comment type="caution">
    <text evidence="1">The sequence shown here is derived from an EMBL/GenBank/DDBJ whole genome shotgun (WGS) entry which is preliminary data.</text>
</comment>
<protein>
    <submittedName>
        <fullName evidence="1">Uncharacterized protein</fullName>
    </submittedName>
</protein>
<dbReference type="RefSeq" id="WP_004451183.1">
    <property type="nucleotide sequence ID" value="NZ_SXAL01000019.1"/>
</dbReference>
<proteinExistence type="predicted"/>
<reference evidence="1 2" key="1">
    <citation type="submission" date="2019-04" db="EMBL/GenBank/DDBJ databases">
        <title>Genome sequencing of Clostridium botulinum Groups I-IV and Clostridium butyricum.</title>
        <authorList>
            <person name="Brunt J."/>
            <person name="Van Vliet A.H.M."/>
            <person name="Stringer S.C."/>
            <person name="Carter A.T."/>
            <person name="Peck M.W."/>
        </authorList>
    </citation>
    <scope>NUCLEOTIDE SEQUENCE [LARGE SCALE GENOMIC DNA]</scope>
    <source>
        <strain evidence="1 2">IFR 18/108</strain>
    </source>
</reference>
<accession>A0A7X5PCB1</accession>
<dbReference type="AlphaFoldDB" id="A0A7X5PCB1"/>